<dbReference type="Proteomes" id="UP001500620">
    <property type="component" value="Unassembled WGS sequence"/>
</dbReference>
<dbReference type="InterPro" id="IPR011009">
    <property type="entry name" value="Kinase-like_dom_sf"/>
</dbReference>
<keyword evidence="8" id="KW-0119">Carbohydrate metabolism</keyword>
<feature type="domain" description="Protein kinase" evidence="10">
    <location>
        <begin position="12"/>
        <end position="274"/>
    </location>
</feature>
<evidence type="ECO:0000256" key="5">
    <source>
        <dbReference type="ARBA" id="ARBA00022777"/>
    </source>
</evidence>
<organism evidence="12 13">
    <name type="scientific">Dactylosporangium darangshiense</name>
    <dbReference type="NCBI Taxonomy" id="579108"/>
    <lineage>
        <taxon>Bacteria</taxon>
        <taxon>Bacillati</taxon>
        <taxon>Actinomycetota</taxon>
        <taxon>Actinomycetes</taxon>
        <taxon>Micromonosporales</taxon>
        <taxon>Micromonosporaceae</taxon>
        <taxon>Dactylosporangium</taxon>
    </lineage>
</organism>
<name>A0ABP8DBA9_9ACTN</name>
<dbReference type="InterPro" id="IPR003961">
    <property type="entry name" value="FN3_dom"/>
</dbReference>
<dbReference type="EC" id="2.7.11.1" evidence="1"/>
<evidence type="ECO:0000259" key="10">
    <source>
        <dbReference type="PROSITE" id="PS50011"/>
    </source>
</evidence>
<feature type="compositionally biased region" description="Low complexity" evidence="9">
    <location>
        <begin position="352"/>
        <end position="376"/>
    </location>
</feature>
<dbReference type="Pfam" id="PF00069">
    <property type="entry name" value="Pkinase"/>
    <property type="match status" value="1"/>
</dbReference>
<dbReference type="Pfam" id="PF00041">
    <property type="entry name" value="fn3"/>
    <property type="match status" value="2"/>
</dbReference>
<feature type="domain" description="Fibronectin type-III" evidence="11">
    <location>
        <begin position="382"/>
        <end position="470"/>
    </location>
</feature>
<protein>
    <recommendedName>
        <fullName evidence="1">non-specific serine/threonine protein kinase</fullName>
        <ecNumber evidence="1">2.7.11.1</ecNumber>
    </recommendedName>
</protein>
<evidence type="ECO:0000256" key="6">
    <source>
        <dbReference type="ARBA" id="ARBA00022840"/>
    </source>
</evidence>
<keyword evidence="2" id="KW-0723">Serine/threonine-protein kinase</keyword>
<dbReference type="Gene3D" id="3.30.200.20">
    <property type="entry name" value="Phosphorylase Kinase, domain 1"/>
    <property type="match status" value="1"/>
</dbReference>
<dbReference type="PROSITE" id="PS50853">
    <property type="entry name" value="FN3"/>
    <property type="match status" value="2"/>
</dbReference>
<gene>
    <name evidence="12" type="ORF">GCM10022255_045990</name>
</gene>
<dbReference type="InterPro" id="IPR036116">
    <property type="entry name" value="FN3_sf"/>
</dbReference>
<evidence type="ECO:0000313" key="12">
    <source>
        <dbReference type="EMBL" id="GAA4251835.1"/>
    </source>
</evidence>
<dbReference type="PANTHER" id="PTHR43289:SF6">
    <property type="entry name" value="SERINE_THREONINE-PROTEIN KINASE NEKL-3"/>
    <property type="match status" value="1"/>
</dbReference>
<evidence type="ECO:0000256" key="2">
    <source>
        <dbReference type="ARBA" id="ARBA00022527"/>
    </source>
</evidence>
<proteinExistence type="predicted"/>
<dbReference type="SUPFAM" id="SSF49265">
    <property type="entry name" value="Fibronectin type III"/>
    <property type="match status" value="1"/>
</dbReference>
<feature type="region of interest" description="Disordered" evidence="9">
    <location>
        <begin position="314"/>
        <end position="376"/>
    </location>
</feature>
<dbReference type="CDD" id="cd14014">
    <property type="entry name" value="STKc_PknB_like"/>
    <property type="match status" value="1"/>
</dbReference>
<keyword evidence="7" id="KW-0378">Hydrolase</keyword>
<dbReference type="SUPFAM" id="SSF56112">
    <property type="entry name" value="Protein kinase-like (PK-like)"/>
    <property type="match status" value="1"/>
</dbReference>
<dbReference type="CDD" id="cd00063">
    <property type="entry name" value="FN3"/>
    <property type="match status" value="2"/>
</dbReference>
<evidence type="ECO:0000256" key="9">
    <source>
        <dbReference type="SAM" id="MobiDB-lite"/>
    </source>
</evidence>
<evidence type="ECO:0000256" key="4">
    <source>
        <dbReference type="ARBA" id="ARBA00022741"/>
    </source>
</evidence>
<keyword evidence="5" id="KW-0418">Kinase</keyword>
<dbReference type="SMART" id="SM00220">
    <property type="entry name" value="S_TKc"/>
    <property type="match status" value="1"/>
</dbReference>
<dbReference type="InterPro" id="IPR013783">
    <property type="entry name" value="Ig-like_fold"/>
</dbReference>
<feature type="domain" description="Fibronectin type-III" evidence="11">
    <location>
        <begin position="475"/>
        <end position="562"/>
    </location>
</feature>
<dbReference type="PROSITE" id="PS50011">
    <property type="entry name" value="PROTEIN_KINASE_DOM"/>
    <property type="match status" value="1"/>
</dbReference>
<evidence type="ECO:0000259" key="11">
    <source>
        <dbReference type="PROSITE" id="PS50853"/>
    </source>
</evidence>
<dbReference type="PROSITE" id="PS00108">
    <property type="entry name" value="PROTEIN_KINASE_ST"/>
    <property type="match status" value="1"/>
</dbReference>
<dbReference type="Gene3D" id="1.10.510.10">
    <property type="entry name" value="Transferase(Phosphotransferase) domain 1"/>
    <property type="match status" value="1"/>
</dbReference>
<dbReference type="Gene3D" id="2.60.40.10">
    <property type="entry name" value="Immunoglobulins"/>
    <property type="match status" value="2"/>
</dbReference>
<evidence type="ECO:0000256" key="7">
    <source>
        <dbReference type="ARBA" id="ARBA00023295"/>
    </source>
</evidence>
<dbReference type="SMART" id="SM00060">
    <property type="entry name" value="FN3"/>
    <property type="match status" value="2"/>
</dbReference>
<feature type="compositionally biased region" description="Gly residues" evidence="9">
    <location>
        <begin position="340"/>
        <end position="351"/>
    </location>
</feature>
<dbReference type="InterPro" id="IPR008271">
    <property type="entry name" value="Ser/Thr_kinase_AS"/>
</dbReference>
<dbReference type="PANTHER" id="PTHR43289">
    <property type="entry name" value="MITOGEN-ACTIVATED PROTEIN KINASE KINASE KINASE 20-RELATED"/>
    <property type="match status" value="1"/>
</dbReference>
<keyword evidence="4" id="KW-0547">Nucleotide-binding</keyword>
<evidence type="ECO:0000256" key="1">
    <source>
        <dbReference type="ARBA" id="ARBA00012513"/>
    </source>
</evidence>
<sequence>MIGAGTVLAGRYEIGRHIAGGGMGDVWQGLDRVLGRTVAVKLLRAPSEEPMFIERFRAEARIMATISHPGVVDVYDFGDDPAAGVYLVMKYIEGESLARTLDRGPLSPEATMRLVAEAAEALHAAHSNGVMHRDIKPGNLLIRPDGSAVLTDFGIARSAAATHQTSTGLLLGTASYIAPERAGGRPATAQSDIYSLGVVAYQCLAGRLPFEGESLLQIALRHANDEPPPLPRDVPPGVRALVARALAKDPAQRWPSGAALAAAARTAAEPAPTVSEAAPVPPPGDRSILRSRGLLVAGAAVVAVVVAAAAALTFGRGDDPRDPDPAAANPGATEADAVGGLNGVPAAGGGATSSSASAGIGAPAAPGATGSARAGANGVPAVPSNLTATPVSATTIRLQWADNSANETGFSVLNGAASRNAAANATSLNWDGLAPDTRMCFKVRAFNASGASAYFPAAQGDWVCAITQPGTGPAAPSGLTATPTGPTAVRLQWNDNSSDETGFTVINGSASHSTGANATSYTWTGLNPGTYMCFKVRSYNAAGVSAYSPPAQEDWTCTTTPAA</sequence>
<reference evidence="13" key="1">
    <citation type="journal article" date="2019" name="Int. J. Syst. Evol. Microbiol.">
        <title>The Global Catalogue of Microorganisms (GCM) 10K type strain sequencing project: providing services to taxonomists for standard genome sequencing and annotation.</title>
        <authorList>
            <consortium name="The Broad Institute Genomics Platform"/>
            <consortium name="The Broad Institute Genome Sequencing Center for Infectious Disease"/>
            <person name="Wu L."/>
            <person name="Ma J."/>
        </authorList>
    </citation>
    <scope>NUCLEOTIDE SEQUENCE [LARGE SCALE GENOMIC DNA]</scope>
    <source>
        <strain evidence="13">JCM 17441</strain>
    </source>
</reference>
<keyword evidence="7" id="KW-0326">Glycosidase</keyword>
<dbReference type="InterPro" id="IPR000719">
    <property type="entry name" value="Prot_kinase_dom"/>
</dbReference>
<comment type="caution">
    <text evidence="12">The sequence shown here is derived from an EMBL/GenBank/DDBJ whole genome shotgun (WGS) entry which is preliminary data.</text>
</comment>
<dbReference type="RefSeq" id="WP_345129182.1">
    <property type="nucleotide sequence ID" value="NZ_BAABAT010000012.1"/>
</dbReference>
<accession>A0ABP8DBA9</accession>
<dbReference type="EMBL" id="BAABAT010000012">
    <property type="protein sequence ID" value="GAA4251835.1"/>
    <property type="molecule type" value="Genomic_DNA"/>
</dbReference>
<keyword evidence="6" id="KW-0067">ATP-binding</keyword>
<keyword evidence="8" id="KW-0624">Polysaccharide degradation</keyword>
<feature type="compositionally biased region" description="Low complexity" evidence="9">
    <location>
        <begin position="325"/>
        <end position="339"/>
    </location>
</feature>
<evidence type="ECO:0000256" key="3">
    <source>
        <dbReference type="ARBA" id="ARBA00022679"/>
    </source>
</evidence>
<evidence type="ECO:0000256" key="8">
    <source>
        <dbReference type="ARBA" id="ARBA00023326"/>
    </source>
</evidence>
<keyword evidence="13" id="KW-1185">Reference proteome</keyword>
<evidence type="ECO:0000313" key="13">
    <source>
        <dbReference type="Proteomes" id="UP001500620"/>
    </source>
</evidence>
<keyword evidence="3" id="KW-0808">Transferase</keyword>